<dbReference type="RefSeq" id="WP_250419795.1">
    <property type="nucleotide sequence ID" value="NZ_JAJKBJ010000001.1"/>
</dbReference>
<keyword evidence="4" id="KW-1185">Reference proteome</keyword>
<sequence length="686" mass="73170">MSCLATKLSFLSLSILLASAAVHAEFNPVRLPFVPRVSGEGFVGNRTIGEADAMLPLYGNQDSIFHVDGLGKIGGDNGSLGSIGGGYRSIPGNYLWGAYVFADFNRIAEGSRFFVLNPGLEYMTNRWDVHLNGYFPTSKQKVQGTFIGSEVGITQYVSFAGHNQFDNLVNLVDEVGNGLDGEVGFTLPETRNIRLFTGGYHFSFQQAQDINGVIGGVELPLNKHFTVSVRDSYDRVQKNTTLFTVRFTMGGVEKSEQADIHNRLLDPIPRHLGTWDTGSGIPSQQAFINTGIPVLTRDNIWFFSSIGSPFVAANGFSNCTFENNCLDTSFNQPTVDAINGFSPNANFYLGNGTYANLTGMPFAPHLAFVPASNLNLNEGQAVYGRSSDFTSGFLRDIKGSLILTGNNTFDFVRVLNDEGHNPVGLVISGSNIKITNSTVGGNSTSQKFQSAVNIEGASNVTIQNSLLNAFLDNSDPFDTNSTGVLIQNSTNINLINNNIIVDATQRTANSLSAQGIIADRADVVVTNSTVSVNALNTSNGSNVTTMAQGILISAQGAIELSSSIVNVTANASGGTNSTILAQGIFNNDARNMRLVENDISVNAINNNGLNNTILGRGYLISGPGGVTLLSNFKVNAASTDGENNQIIAEGVIVNNANPLFLRSPISVHASQQGDINSTTTEIEFSN</sequence>
<name>A0A9X2IAJ9_9GAMM</name>
<dbReference type="InterPro" id="IPR024519">
    <property type="entry name" value="IAT_beta"/>
</dbReference>
<dbReference type="Gene3D" id="2.40.160.160">
    <property type="entry name" value="Inverse autotransporter, beta-domain"/>
    <property type="match status" value="1"/>
</dbReference>
<keyword evidence="1" id="KW-0732">Signal</keyword>
<dbReference type="AlphaFoldDB" id="A0A9X2IAJ9"/>
<feature type="chain" id="PRO_5040804651" evidence="1">
    <location>
        <begin position="21"/>
        <end position="686"/>
    </location>
</feature>
<gene>
    <name evidence="3" type="ORF">LOX96_00730</name>
</gene>
<evidence type="ECO:0000259" key="2">
    <source>
        <dbReference type="Pfam" id="PF11924"/>
    </source>
</evidence>
<proteinExistence type="predicted"/>
<feature type="domain" description="Inverse autotransporter beta-domain" evidence="2">
    <location>
        <begin position="45"/>
        <end position="247"/>
    </location>
</feature>
<reference evidence="3" key="1">
    <citation type="submission" date="2021-11" db="EMBL/GenBank/DDBJ databases">
        <title>Legionella maioricencis sp. nov., a new species isolated from hot water samples in Mallorca.</title>
        <authorList>
            <person name="Crespi S."/>
            <person name="Drasar V."/>
            <person name="Salva-Serra F."/>
            <person name="Jaen-Luchoro D."/>
            <person name="Pineiro-Iglesias B."/>
            <person name="Aliaga F."/>
            <person name="Fernandez-Juarez V."/>
            <person name="Coll G."/>
            <person name="Moore E.R.B."/>
            <person name="Bennasar-Figueras A."/>
        </authorList>
    </citation>
    <scope>NUCLEOTIDE SEQUENCE</scope>
    <source>
        <strain evidence="3">HCPI-6</strain>
    </source>
</reference>
<evidence type="ECO:0000313" key="4">
    <source>
        <dbReference type="Proteomes" id="UP001139721"/>
    </source>
</evidence>
<dbReference type="InterPro" id="IPR038177">
    <property type="entry name" value="IAT_beta_sf"/>
</dbReference>
<dbReference type="EMBL" id="JAJKBJ010000001">
    <property type="protein sequence ID" value="MCL9682612.1"/>
    <property type="molecule type" value="Genomic_DNA"/>
</dbReference>
<organism evidence="3 4">
    <name type="scientific">Legionella maioricensis</name>
    <dbReference type="NCBI Taxonomy" id="2896528"/>
    <lineage>
        <taxon>Bacteria</taxon>
        <taxon>Pseudomonadati</taxon>
        <taxon>Pseudomonadota</taxon>
        <taxon>Gammaproteobacteria</taxon>
        <taxon>Legionellales</taxon>
        <taxon>Legionellaceae</taxon>
        <taxon>Legionella</taxon>
    </lineage>
</organism>
<evidence type="ECO:0000256" key="1">
    <source>
        <dbReference type="SAM" id="SignalP"/>
    </source>
</evidence>
<accession>A0A9X2IAJ9</accession>
<protein>
    <submittedName>
        <fullName evidence="3">Inverse autotransporter beta domain-containing protein</fullName>
    </submittedName>
</protein>
<comment type="caution">
    <text evidence="3">The sequence shown here is derived from an EMBL/GenBank/DDBJ whole genome shotgun (WGS) entry which is preliminary data.</text>
</comment>
<dbReference type="Proteomes" id="UP001139721">
    <property type="component" value="Unassembled WGS sequence"/>
</dbReference>
<dbReference type="Pfam" id="PF11924">
    <property type="entry name" value="IAT_beta"/>
    <property type="match status" value="1"/>
</dbReference>
<evidence type="ECO:0000313" key="3">
    <source>
        <dbReference type="EMBL" id="MCL9682612.1"/>
    </source>
</evidence>
<feature type="signal peptide" evidence="1">
    <location>
        <begin position="1"/>
        <end position="20"/>
    </location>
</feature>